<sequence>MRIKFTEEEKRMFDKVRPYAAQKGGGIRPDAPPEIQAIYARLVEISNQYLSPYSIPEHRDTAKPTK</sequence>
<reference evidence="1" key="1">
    <citation type="journal article" date="2021" name="Proc. Natl. Acad. Sci. U.S.A.">
        <title>A Catalog of Tens of Thousands of Viruses from Human Metagenomes Reveals Hidden Associations with Chronic Diseases.</title>
        <authorList>
            <person name="Tisza M.J."/>
            <person name="Buck C.B."/>
        </authorList>
    </citation>
    <scope>NUCLEOTIDE SEQUENCE</scope>
    <source>
        <strain evidence="1">Ctr0N4</strain>
    </source>
</reference>
<protein>
    <submittedName>
        <fullName evidence="1">Uncharacterized protein</fullName>
    </submittedName>
</protein>
<dbReference type="EMBL" id="BK014786">
    <property type="protein sequence ID" value="DAD75609.1"/>
    <property type="molecule type" value="Genomic_DNA"/>
</dbReference>
<organism evidence="1">
    <name type="scientific">Siphoviridae sp. ctr0N4</name>
    <dbReference type="NCBI Taxonomy" id="2826473"/>
    <lineage>
        <taxon>Viruses</taxon>
        <taxon>Duplodnaviria</taxon>
        <taxon>Heunggongvirae</taxon>
        <taxon>Uroviricota</taxon>
        <taxon>Caudoviricetes</taxon>
    </lineage>
</organism>
<proteinExistence type="predicted"/>
<accession>A0A8S5LZX1</accession>
<name>A0A8S5LZX1_9CAUD</name>
<evidence type="ECO:0000313" key="1">
    <source>
        <dbReference type="EMBL" id="DAD75609.1"/>
    </source>
</evidence>